<dbReference type="Proteomes" id="UP000694853">
    <property type="component" value="Unplaced"/>
</dbReference>
<name>A0A8B8MJG1_ABRPR</name>
<sequence length="427" mass="48948">MDNLSDDILVEIWSRVPCKVAVRCKSISKRFLSFISQANFIERFIDHHHTLLQQMKEEDHEKQYYFNFVSRGIFLILFLPTIHLSNLQTQNQLYLGPQFDPYDVTKEDPPSTRILGCSNGLLLCKKSEQDRIYYVCNPITKDYVHLPPLPPFTGQNRRDRVLEGFLCEPYYRVEGDRVKVNVNRASPRFRVVRIPCFDGTANDFLYGVTKYEFEVVVFSSETGQWSTKIVSCPSGFTQTNVWVPAVAHKGRLYFMGKTSLLVYDPFSNDGKSDTVDYPVMSYQRNVPLRCHVGVCCGNIRICGVSIVESVVPNVSFSACVCVWDLKEESGWRLVHKTYIPRQEMGNCVRPELGPVQAVELLGRGVQVRAFHPYHGDVVFFQYVHRIFVGNLKTNQFDTVGYGIHGFQSLQTISLDLPCWPTPLPFIP</sequence>
<reference evidence="3" key="2">
    <citation type="submission" date="2025-08" db="UniProtKB">
        <authorList>
            <consortium name="RefSeq"/>
        </authorList>
    </citation>
    <scope>IDENTIFICATION</scope>
    <source>
        <tissue evidence="3">Young leaves</tissue>
    </source>
</reference>
<dbReference type="InterPro" id="IPR055290">
    <property type="entry name" value="At3g26010-like"/>
</dbReference>
<dbReference type="OrthoDB" id="1500710at2759"/>
<dbReference type="InterPro" id="IPR056592">
    <property type="entry name" value="Beta-prop_At3g26010-like"/>
</dbReference>
<evidence type="ECO:0000313" key="2">
    <source>
        <dbReference type="Proteomes" id="UP000694853"/>
    </source>
</evidence>
<dbReference type="RefSeq" id="XP_027368725.1">
    <property type="nucleotide sequence ID" value="XM_027512924.1"/>
</dbReference>
<reference evidence="2" key="1">
    <citation type="journal article" date="2019" name="Toxins">
        <title>Detection of Abrin-Like and Prepropulchellin-Like Toxin Genes and Transcripts Using Whole Genome Sequencing and Full-Length Transcript Sequencing of Abrus precatorius.</title>
        <authorList>
            <person name="Hovde B.T."/>
            <person name="Daligault H.E."/>
            <person name="Hanschen E.R."/>
            <person name="Kunde Y.A."/>
            <person name="Johnson M.B."/>
            <person name="Starkenburg S.R."/>
            <person name="Johnson S.L."/>
        </authorList>
    </citation>
    <scope>NUCLEOTIDE SEQUENCE [LARGE SCALE GENOMIC DNA]</scope>
</reference>
<feature type="domain" description="F-box protein At3g26010-like beta-propeller" evidence="1">
    <location>
        <begin position="113"/>
        <end position="396"/>
    </location>
</feature>
<dbReference type="InterPro" id="IPR036047">
    <property type="entry name" value="F-box-like_dom_sf"/>
</dbReference>
<organism evidence="2 3">
    <name type="scientific">Abrus precatorius</name>
    <name type="common">Indian licorice</name>
    <name type="synonym">Glycine abrus</name>
    <dbReference type="NCBI Taxonomy" id="3816"/>
    <lineage>
        <taxon>Eukaryota</taxon>
        <taxon>Viridiplantae</taxon>
        <taxon>Streptophyta</taxon>
        <taxon>Embryophyta</taxon>
        <taxon>Tracheophyta</taxon>
        <taxon>Spermatophyta</taxon>
        <taxon>Magnoliopsida</taxon>
        <taxon>eudicotyledons</taxon>
        <taxon>Gunneridae</taxon>
        <taxon>Pentapetalae</taxon>
        <taxon>rosids</taxon>
        <taxon>fabids</taxon>
        <taxon>Fabales</taxon>
        <taxon>Fabaceae</taxon>
        <taxon>Papilionoideae</taxon>
        <taxon>50 kb inversion clade</taxon>
        <taxon>NPAAA clade</taxon>
        <taxon>indigoferoid/millettioid clade</taxon>
        <taxon>Abreae</taxon>
        <taxon>Abrus</taxon>
    </lineage>
</organism>
<dbReference type="AlphaFoldDB" id="A0A8B8MJG1"/>
<dbReference type="SUPFAM" id="SSF81383">
    <property type="entry name" value="F-box domain"/>
    <property type="match status" value="1"/>
</dbReference>
<proteinExistence type="predicted"/>
<keyword evidence="2" id="KW-1185">Reference proteome</keyword>
<dbReference type="KEGG" id="aprc:113874709"/>
<dbReference type="Pfam" id="PF24750">
    <property type="entry name" value="b-prop_At3g26010-like"/>
    <property type="match status" value="1"/>
</dbReference>
<protein>
    <submittedName>
        <fullName evidence="3">Uncharacterized protein LOC113874709</fullName>
    </submittedName>
</protein>
<evidence type="ECO:0000313" key="3">
    <source>
        <dbReference type="RefSeq" id="XP_027368725.1"/>
    </source>
</evidence>
<accession>A0A8B8MJG1</accession>
<evidence type="ECO:0000259" key="1">
    <source>
        <dbReference type="Pfam" id="PF24750"/>
    </source>
</evidence>
<dbReference type="PANTHER" id="PTHR35546">
    <property type="entry name" value="F-BOX PROTEIN INTERACTION DOMAIN PROTEIN-RELATED"/>
    <property type="match status" value="1"/>
</dbReference>
<gene>
    <name evidence="3" type="primary">LOC113874709</name>
</gene>
<dbReference type="GeneID" id="113874709"/>
<dbReference type="PANTHER" id="PTHR35546:SF130">
    <property type="entry name" value="EXPRESSED PROTEIN"/>
    <property type="match status" value="1"/>
</dbReference>